<accession>A0A0G1XNB2</accession>
<gene>
    <name evidence="1" type="ORF">UY76_C0018G0011</name>
</gene>
<dbReference type="EMBL" id="LCRH01000018">
    <property type="protein sequence ID" value="KKW32748.1"/>
    <property type="molecule type" value="Genomic_DNA"/>
</dbReference>
<sequence>MRSFPIVSLFFSYMGLFPNERSRLSRGTQSSLQRPFQDVFSDIDSPFKPISSH</sequence>
<dbReference type="AlphaFoldDB" id="A0A0G1XNB2"/>
<evidence type="ECO:0000313" key="2">
    <source>
        <dbReference type="Proteomes" id="UP000034054"/>
    </source>
</evidence>
<proteinExistence type="predicted"/>
<reference evidence="1 2" key="1">
    <citation type="journal article" date="2015" name="Nature">
        <title>rRNA introns, odd ribosomes, and small enigmatic genomes across a large radiation of phyla.</title>
        <authorList>
            <person name="Brown C.T."/>
            <person name="Hug L.A."/>
            <person name="Thomas B.C."/>
            <person name="Sharon I."/>
            <person name="Castelle C.J."/>
            <person name="Singh A."/>
            <person name="Wilkins M.J."/>
            <person name="Williams K.H."/>
            <person name="Banfield J.F."/>
        </authorList>
    </citation>
    <scope>NUCLEOTIDE SEQUENCE [LARGE SCALE GENOMIC DNA]</scope>
</reference>
<protein>
    <submittedName>
        <fullName evidence="1">Uncharacterized protein</fullName>
    </submittedName>
</protein>
<comment type="caution">
    <text evidence="1">The sequence shown here is derived from an EMBL/GenBank/DDBJ whole genome shotgun (WGS) entry which is preliminary data.</text>
</comment>
<name>A0A0G1XNB2_9BACT</name>
<dbReference type="Proteomes" id="UP000034054">
    <property type="component" value="Unassembled WGS sequence"/>
</dbReference>
<organism evidence="1 2">
    <name type="scientific">Candidatus Uhrbacteria bacterium GW2011_GWA2_52_8d</name>
    <dbReference type="NCBI Taxonomy" id="1618979"/>
    <lineage>
        <taxon>Bacteria</taxon>
        <taxon>Candidatus Uhriibacteriota</taxon>
    </lineage>
</organism>
<evidence type="ECO:0000313" key="1">
    <source>
        <dbReference type="EMBL" id="KKW32748.1"/>
    </source>
</evidence>